<dbReference type="KEGG" id="fld:ABNE31_06335"/>
<dbReference type="EMBL" id="CP157804">
    <property type="protein sequence ID" value="XBQ24530.1"/>
    <property type="molecule type" value="Genomic_DNA"/>
</dbReference>
<name>A0AAU7N1I3_9FLAO</name>
<protein>
    <submittedName>
        <fullName evidence="1">Phosphoribosylpyrophosphate synthetase</fullName>
    </submittedName>
</protein>
<organism evidence="1">
    <name type="scientific">Flagellimonas sp. MMG031</name>
    <dbReference type="NCBI Taxonomy" id="3158549"/>
    <lineage>
        <taxon>Bacteria</taxon>
        <taxon>Pseudomonadati</taxon>
        <taxon>Bacteroidota</taxon>
        <taxon>Flavobacteriia</taxon>
        <taxon>Flavobacteriales</taxon>
        <taxon>Flavobacteriaceae</taxon>
        <taxon>Flagellimonas</taxon>
    </lineage>
</organism>
<sequence>MDRHSFTTLSEAINTLTQEDGYKEDFEADETCIKALYSKREYQPDDLQIIDSYRFEGMTNPGDQSTVFAIEAKDGTKGTMVMSYSATSGQNEELIKQIPYKKD</sequence>
<gene>
    <name evidence="1" type="ORF">ABNE31_06335</name>
</gene>
<dbReference type="RefSeq" id="WP_179385224.1">
    <property type="nucleotide sequence ID" value="NZ_CP157804.1"/>
</dbReference>
<evidence type="ECO:0000313" key="1">
    <source>
        <dbReference type="EMBL" id="XBQ24530.1"/>
    </source>
</evidence>
<accession>A0AAU7N1I3</accession>
<reference evidence="1" key="1">
    <citation type="submission" date="2024-05" db="EMBL/GenBank/DDBJ databases">
        <title>Draft Genome Sequences of Flagellimonas sp. MMG031 and Marinobacter sp. MMG032 Isolated from the dinoflagellate Symbiodinium pilosum.</title>
        <authorList>
            <person name="Shikuma N.J."/>
            <person name="Farrell M.V."/>
        </authorList>
    </citation>
    <scope>NUCLEOTIDE SEQUENCE</scope>
    <source>
        <strain evidence="1">MMG031</strain>
    </source>
</reference>
<dbReference type="AlphaFoldDB" id="A0AAU7N1I3"/>
<proteinExistence type="predicted"/>